<evidence type="ECO:0000313" key="12">
    <source>
        <dbReference type="EMBL" id="EDO38701.1"/>
    </source>
</evidence>
<feature type="transmembrane region" description="Helical" evidence="10">
    <location>
        <begin position="83"/>
        <end position="106"/>
    </location>
</feature>
<gene>
    <name evidence="12" type="ORF">NEMVEDRAFT_v1g188066</name>
</gene>
<dbReference type="GO" id="GO:0016020">
    <property type="term" value="C:membrane"/>
    <property type="evidence" value="ECO:0007669"/>
    <property type="project" value="UniProtKB-SubCell"/>
</dbReference>
<evidence type="ECO:0000256" key="9">
    <source>
        <dbReference type="ARBA" id="ARBA00023303"/>
    </source>
</evidence>
<dbReference type="PANTHER" id="PTHR47143:SF3">
    <property type="entry name" value="PWWP DOMAIN-CONTAINING PROTEIN"/>
    <property type="match status" value="1"/>
</dbReference>
<feature type="transmembrane region" description="Helical" evidence="10">
    <location>
        <begin position="21"/>
        <end position="43"/>
    </location>
</feature>
<accession>A7SC56</accession>
<dbReference type="Gene3D" id="1.10.287.70">
    <property type="match status" value="1"/>
</dbReference>
<keyword evidence="7" id="KW-0406">Ion transport</keyword>
<evidence type="ECO:0000256" key="7">
    <source>
        <dbReference type="ARBA" id="ARBA00023065"/>
    </source>
</evidence>
<evidence type="ECO:0000256" key="3">
    <source>
        <dbReference type="ARBA" id="ARBA00022692"/>
    </source>
</evidence>
<protein>
    <recommendedName>
        <fullName evidence="11">Ion transport domain-containing protein</fullName>
    </recommendedName>
</protein>
<evidence type="ECO:0000256" key="8">
    <source>
        <dbReference type="ARBA" id="ARBA00023136"/>
    </source>
</evidence>
<dbReference type="Pfam" id="PF00520">
    <property type="entry name" value="Ion_trans"/>
    <property type="match status" value="1"/>
</dbReference>
<evidence type="ECO:0000256" key="10">
    <source>
        <dbReference type="SAM" id="Phobius"/>
    </source>
</evidence>
<comment type="subcellular location">
    <subcellularLocation>
        <location evidence="1">Membrane</location>
        <topology evidence="1">Multi-pass membrane protein</topology>
    </subcellularLocation>
</comment>
<dbReference type="InterPro" id="IPR005821">
    <property type="entry name" value="Ion_trans_dom"/>
</dbReference>
<evidence type="ECO:0000256" key="4">
    <source>
        <dbReference type="ARBA" id="ARBA00022737"/>
    </source>
</evidence>
<evidence type="ECO:0000259" key="11">
    <source>
        <dbReference type="Pfam" id="PF00520"/>
    </source>
</evidence>
<dbReference type="InterPro" id="IPR052076">
    <property type="entry name" value="TRP_cation_channel"/>
</dbReference>
<keyword evidence="6" id="KW-0040">ANK repeat</keyword>
<dbReference type="eggNOG" id="KOG0510">
    <property type="taxonomic scope" value="Eukaryota"/>
</dbReference>
<keyword evidence="3 10" id="KW-0812">Transmembrane</keyword>
<dbReference type="EMBL" id="DS469621">
    <property type="protein sequence ID" value="EDO38701.1"/>
    <property type="molecule type" value="Genomic_DNA"/>
</dbReference>
<evidence type="ECO:0000256" key="2">
    <source>
        <dbReference type="ARBA" id="ARBA00022448"/>
    </source>
</evidence>
<dbReference type="GO" id="GO:0005216">
    <property type="term" value="F:monoatomic ion channel activity"/>
    <property type="evidence" value="ECO:0007669"/>
    <property type="project" value="InterPro"/>
</dbReference>
<evidence type="ECO:0000256" key="1">
    <source>
        <dbReference type="ARBA" id="ARBA00004141"/>
    </source>
</evidence>
<dbReference type="Proteomes" id="UP000001593">
    <property type="component" value="Unassembled WGS sequence"/>
</dbReference>
<evidence type="ECO:0000313" key="13">
    <source>
        <dbReference type="Proteomes" id="UP000001593"/>
    </source>
</evidence>
<name>A7SC56_NEMVE</name>
<dbReference type="InParanoid" id="A7SC56"/>
<sequence length="241" mass="27946">MRKFPKLGIYVVMFTHIFKTFAQFFVVFFLFIIGFGLAFHILIYDQGPFATPGRSMLKTTMGMLGEFEYDTVYNDNEVPPIAWALYVCFLVINCIILMNLLVGLAVDDIKGVQEKAVLKRLAMQVDLVLDVEKALPAMLRRRFASKQEIVYPNKTRYWTIWSFWSRNTSPARAINDAMNPEKTPIEKLQRNQEILKDEVLNVKLKLKSVLQHTTQLEVMMKAMMKHHGVDIEEEQEGEDDD</sequence>
<dbReference type="STRING" id="45351.A7SC56"/>
<dbReference type="PANTHER" id="PTHR47143">
    <property type="entry name" value="TRANSIENT RECEPTOR POTENTIAL CATION CHANNEL PROTEIN PAINLESS"/>
    <property type="match status" value="1"/>
</dbReference>
<keyword evidence="13" id="KW-1185">Reference proteome</keyword>
<keyword evidence="5 10" id="KW-1133">Transmembrane helix</keyword>
<dbReference type="OMA" id="DPISEAM"/>
<keyword evidence="2" id="KW-0813">Transport</keyword>
<evidence type="ECO:0000256" key="5">
    <source>
        <dbReference type="ARBA" id="ARBA00022989"/>
    </source>
</evidence>
<proteinExistence type="predicted"/>
<organism evidence="12 13">
    <name type="scientific">Nematostella vectensis</name>
    <name type="common">Starlet sea anemone</name>
    <dbReference type="NCBI Taxonomy" id="45351"/>
    <lineage>
        <taxon>Eukaryota</taxon>
        <taxon>Metazoa</taxon>
        <taxon>Cnidaria</taxon>
        <taxon>Anthozoa</taxon>
        <taxon>Hexacorallia</taxon>
        <taxon>Actiniaria</taxon>
        <taxon>Edwardsiidae</taxon>
        <taxon>Nematostella</taxon>
    </lineage>
</organism>
<reference evidence="12 13" key="1">
    <citation type="journal article" date="2007" name="Science">
        <title>Sea anemone genome reveals ancestral eumetazoan gene repertoire and genomic organization.</title>
        <authorList>
            <person name="Putnam N.H."/>
            <person name="Srivastava M."/>
            <person name="Hellsten U."/>
            <person name="Dirks B."/>
            <person name="Chapman J."/>
            <person name="Salamov A."/>
            <person name="Terry A."/>
            <person name="Shapiro H."/>
            <person name="Lindquist E."/>
            <person name="Kapitonov V.V."/>
            <person name="Jurka J."/>
            <person name="Genikhovich G."/>
            <person name="Grigoriev I.V."/>
            <person name="Lucas S.M."/>
            <person name="Steele R.E."/>
            <person name="Finnerty J.R."/>
            <person name="Technau U."/>
            <person name="Martindale M.Q."/>
            <person name="Rokhsar D.S."/>
        </authorList>
    </citation>
    <scope>NUCLEOTIDE SEQUENCE [LARGE SCALE GENOMIC DNA]</scope>
    <source>
        <strain evidence="13">CH2 X CH6</strain>
    </source>
</reference>
<dbReference type="AlphaFoldDB" id="A7SC56"/>
<feature type="domain" description="Ion transport" evidence="11">
    <location>
        <begin position="2"/>
        <end position="115"/>
    </location>
</feature>
<evidence type="ECO:0000256" key="6">
    <source>
        <dbReference type="ARBA" id="ARBA00023043"/>
    </source>
</evidence>
<keyword evidence="8 10" id="KW-0472">Membrane</keyword>
<dbReference type="PhylomeDB" id="A7SC56"/>
<keyword evidence="4" id="KW-0677">Repeat</keyword>
<keyword evidence="9" id="KW-0407">Ion channel</keyword>
<dbReference type="HOGENOM" id="CLU_991157_0_0_1"/>